<dbReference type="InterPro" id="IPR008380">
    <property type="entry name" value="HAD-SF_hydro_IG_5-nucl"/>
</dbReference>
<comment type="similarity">
    <text evidence="1">Belongs to the 5'(3')-deoxyribonucleotidase family.</text>
</comment>
<dbReference type="PANTHER" id="PTHR12103">
    <property type="entry name" value="5'-NUCLEOTIDASE DOMAIN-CONTAINING"/>
    <property type="match status" value="1"/>
</dbReference>
<keyword evidence="5" id="KW-0007">Acetylation</keyword>
<dbReference type="InterPro" id="IPR023214">
    <property type="entry name" value="HAD_sf"/>
</dbReference>
<keyword evidence="3" id="KW-0378">Hydrolase</keyword>
<evidence type="ECO:0000256" key="1">
    <source>
        <dbReference type="ARBA" id="ARBA00009589"/>
    </source>
</evidence>
<dbReference type="InterPro" id="IPR036412">
    <property type="entry name" value="HAD-like_sf"/>
</dbReference>
<proteinExistence type="inferred from homology"/>
<dbReference type="Pfam" id="PF05761">
    <property type="entry name" value="5_nucleotid"/>
    <property type="match status" value="1"/>
</dbReference>
<dbReference type="Gene3D" id="3.40.50.1000">
    <property type="entry name" value="HAD superfamily/HAD-like"/>
    <property type="match status" value="1"/>
</dbReference>
<reference evidence="7" key="1">
    <citation type="submission" date="2021-05" db="EMBL/GenBank/DDBJ databases">
        <authorList>
            <person name="Alioto T."/>
            <person name="Alioto T."/>
            <person name="Gomez Garrido J."/>
        </authorList>
    </citation>
    <scope>NUCLEOTIDE SEQUENCE</scope>
</reference>
<dbReference type="EMBL" id="HBUF01359286">
    <property type="protein sequence ID" value="CAG6719725.1"/>
    <property type="molecule type" value="Transcribed_RNA"/>
</dbReference>
<keyword evidence="2" id="KW-0479">Metal-binding</keyword>
<dbReference type="FunFam" id="3.40.50.1000:FF:000086">
    <property type="entry name" value="LD24878p"/>
    <property type="match status" value="1"/>
</dbReference>
<protein>
    <recommendedName>
        <fullName evidence="6">5'-nucleotidase domain-containing protein 1</fullName>
    </recommendedName>
</protein>
<sequence length="493" mass="57106">MFSVIPALLLFRTSHSHCGKVAQLTSEAPYRLVSLVSSHYHRGTNYSENYMIRNQPHHQTEMSREFCLEDYDAIGFDLDNTLAMYNLKNLLELEYNCLAEYLVDNKNYDKKALLKPFDEESTAFLQRGLIVDSKRGNLLKLDSTGRIMKVAHGLSFLTTDEIKKTYGEHLTWEVTNEFVKDYLSTWNGPLSEQMRSFLDYFDMPGSLIFARAVDYIDQQNNGHPVESYNVFKDMVDGFFYMYSSEHFAENKGKFFPAIKQYPDKYYTKCSPHILAWLKELKNKNKVLFLLTGSYIDYASHTARTCLGDDWKEYFDYIGYFSKKPGFFTGVHRPFLRISNSKEKDEILPSELETGQSFSQGNWDGLMEAIKKSLNKTKIKTLYLGDNFIQDLYTPSKYTHCDTVAVCAEQAAEGFHTKLDPDSSHLKSNLWDSYFYIRSNEKKYPTIWSDILKKHCKICVPSISYLASEPINKTYTTFDHEDSGFNTAGFHPNK</sequence>
<dbReference type="AlphaFoldDB" id="A0A8D8VBE2"/>
<dbReference type="GO" id="GO:0046872">
    <property type="term" value="F:metal ion binding"/>
    <property type="evidence" value="ECO:0007669"/>
    <property type="project" value="UniProtKB-KW"/>
</dbReference>
<accession>A0A8D8VBE2</accession>
<evidence type="ECO:0000313" key="7">
    <source>
        <dbReference type="EMBL" id="CAG6719722.1"/>
    </source>
</evidence>
<evidence type="ECO:0000256" key="4">
    <source>
        <dbReference type="ARBA" id="ARBA00022842"/>
    </source>
</evidence>
<evidence type="ECO:0000256" key="6">
    <source>
        <dbReference type="ARBA" id="ARBA00069357"/>
    </source>
</evidence>
<dbReference type="EMBL" id="HBUF01359284">
    <property type="protein sequence ID" value="CAG6719722.1"/>
    <property type="molecule type" value="Transcribed_RNA"/>
</dbReference>
<name>A0A8D8VBE2_9HEMI</name>
<evidence type="ECO:0000256" key="3">
    <source>
        <dbReference type="ARBA" id="ARBA00022801"/>
    </source>
</evidence>
<dbReference type="GO" id="GO:0008253">
    <property type="term" value="F:5'-nucleotidase activity"/>
    <property type="evidence" value="ECO:0007669"/>
    <property type="project" value="TreeGrafter"/>
</dbReference>
<organism evidence="7">
    <name type="scientific">Cacopsylla melanoneura</name>
    <dbReference type="NCBI Taxonomy" id="428564"/>
    <lineage>
        <taxon>Eukaryota</taxon>
        <taxon>Metazoa</taxon>
        <taxon>Ecdysozoa</taxon>
        <taxon>Arthropoda</taxon>
        <taxon>Hexapoda</taxon>
        <taxon>Insecta</taxon>
        <taxon>Pterygota</taxon>
        <taxon>Neoptera</taxon>
        <taxon>Paraneoptera</taxon>
        <taxon>Hemiptera</taxon>
        <taxon>Sternorrhyncha</taxon>
        <taxon>Psylloidea</taxon>
        <taxon>Psyllidae</taxon>
        <taxon>Psyllinae</taxon>
        <taxon>Cacopsylla</taxon>
    </lineage>
</organism>
<dbReference type="PANTHER" id="PTHR12103:SF38">
    <property type="entry name" value="5'-NUCLEOTIDASE DOMAIN-CONTAINING PROTEIN 1"/>
    <property type="match status" value="1"/>
</dbReference>
<dbReference type="EMBL" id="HBUF01088341">
    <property type="protein sequence ID" value="CAG6634961.1"/>
    <property type="molecule type" value="Transcribed_RNA"/>
</dbReference>
<dbReference type="EMBL" id="HBUF01541549">
    <property type="protein sequence ID" value="CAG6755274.1"/>
    <property type="molecule type" value="Transcribed_RNA"/>
</dbReference>
<dbReference type="EMBL" id="HBUF01541551">
    <property type="protein sequence ID" value="CAG6755281.1"/>
    <property type="molecule type" value="Transcribed_RNA"/>
</dbReference>
<evidence type="ECO:0000256" key="5">
    <source>
        <dbReference type="ARBA" id="ARBA00022990"/>
    </source>
</evidence>
<dbReference type="SUPFAM" id="SSF56784">
    <property type="entry name" value="HAD-like"/>
    <property type="match status" value="1"/>
</dbReference>
<keyword evidence="4" id="KW-0460">Magnesium</keyword>
<dbReference type="EMBL" id="HBUF01301126">
    <property type="protein sequence ID" value="CAG6691124.1"/>
    <property type="molecule type" value="Transcribed_RNA"/>
</dbReference>
<evidence type="ECO:0000256" key="2">
    <source>
        <dbReference type="ARBA" id="ARBA00022723"/>
    </source>
</evidence>